<evidence type="ECO:0000313" key="1">
    <source>
        <dbReference type="EMBL" id="KZM83104.1"/>
    </source>
</evidence>
<organism evidence="1">
    <name type="scientific">Daucus carota subsp. sativus</name>
    <name type="common">Carrot</name>
    <dbReference type="NCBI Taxonomy" id="79200"/>
    <lineage>
        <taxon>Eukaryota</taxon>
        <taxon>Viridiplantae</taxon>
        <taxon>Streptophyta</taxon>
        <taxon>Embryophyta</taxon>
        <taxon>Tracheophyta</taxon>
        <taxon>Spermatophyta</taxon>
        <taxon>Magnoliopsida</taxon>
        <taxon>eudicotyledons</taxon>
        <taxon>Gunneridae</taxon>
        <taxon>Pentapetalae</taxon>
        <taxon>asterids</taxon>
        <taxon>campanulids</taxon>
        <taxon>Apiales</taxon>
        <taxon>Apiaceae</taxon>
        <taxon>Apioideae</taxon>
        <taxon>Scandiceae</taxon>
        <taxon>Daucinae</taxon>
        <taxon>Daucus</taxon>
        <taxon>Daucus sect. Daucus</taxon>
    </lineage>
</organism>
<gene>
    <name evidence="1" type="ORF">DCAR_030673</name>
    <name evidence="2" type="ORF">DCAR_0935636</name>
</gene>
<name>A0A175YHE4_DAUCS</name>
<dbReference type="Gramene" id="KZM83104">
    <property type="protein sequence ID" value="KZM83104"/>
    <property type="gene ID" value="DCAR_030673"/>
</dbReference>
<reference evidence="2" key="2">
    <citation type="submission" date="2022-03" db="EMBL/GenBank/DDBJ databases">
        <title>Draft title - Genomic analysis of global carrot germplasm unveils the trajectory of domestication and the origin of high carotenoid orange carrot.</title>
        <authorList>
            <person name="Iorizzo M."/>
            <person name="Ellison S."/>
            <person name="Senalik D."/>
            <person name="Macko-Podgorni A."/>
            <person name="Grzebelus D."/>
            <person name="Bostan H."/>
            <person name="Rolling W."/>
            <person name="Curaba J."/>
            <person name="Simon P."/>
        </authorList>
    </citation>
    <scope>NUCLEOTIDE SEQUENCE</scope>
    <source>
        <tissue evidence="2">Leaf</tissue>
    </source>
</reference>
<dbReference type="EMBL" id="LNRQ01000009">
    <property type="protein sequence ID" value="KZM83104.1"/>
    <property type="molecule type" value="Genomic_DNA"/>
</dbReference>
<proteinExistence type="predicted"/>
<accession>A0A175YHE4</accession>
<dbReference type="Proteomes" id="UP000077755">
    <property type="component" value="Chromosome 9"/>
</dbReference>
<evidence type="ECO:0000313" key="2">
    <source>
        <dbReference type="EMBL" id="WOH16087.1"/>
    </source>
</evidence>
<keyword evidence="3" id="KW-1185">Reference proteome</keyword>
<reference evidence="1" key="1">
    <citation type="journal article" date="2016" name="Nat. Genet.">
        <title>A high-quality carrot genome assembly provides new insights into carotenoid accumulation and asterid genome evolution.</title>
        <authorList>
            <person name="Iorizzo M."/>
            <person name="Ellison S."/>
            <person name="Senalik D."/>
            <person name="Zeng P."/>
            <person name="Satapoomin P."/>
            <person name="Huang J."/>
            <person name="Bowman M."/>
            <person name="Iovene M."/>
            <person name="Sanseverino W."/>
            <person name="Cavagnaro P."/>
            <person name="Yildiz M."/>
            <person name="Macko-Podgorni A."/>
            <person name="Moranska E."/>
            <person name="Grzebelus E."/>
            <person name="Grzebelus D."/>
            <person name="Ashrafi H."/>
            <person name="Zheng Z."/>
            <person name="Cheng S."/>
            <person name="Spooner D."/>
            <person name="Van Deynze A."/>
            <person name="Simon P."/>
        </authorList>
    </citation>
    <scope>NUCLEOTIDE SEQUENCE [LARGE SCALE GENOMIC DNA]</scope>
    <source>
        <tissue evidence="1">Leaf</tissue>
    </source>
</reference>
<protein>
    <submittedName>
        <fullName evidence="1">Uncharacterized protein</fullName>
    </submittedName>
</protein>
<evidence type="ECO:0000313" key="3">
    <source>
        <dbReference type="Proteomes" id="UP000077755"/>
    </source>
</evidence>
<dbReference type="EMBL" id="CP093351">
    <property type="protein sequence ID" value="WOH16087.1"/>
    <property type="molecule type" value="Genomic_DNA"/>
</dbReference>
<sequence>MQGTPSEKGIYSLNYCHFGKRTIQHHHQKFDDREFRAKLSTHILNLRICLAVSLNNYITPLPPKKKTISLIFWI</sequence>
<dbReference type="AlphaFoldDB" id="A0A175YHE4"/>